<evidence type="ECO:0000256" key="1">
    <source>
        <dbReference type="SAM" id="Phobius"/>
    </source>
</evidence>
<name>A0A380JYN6_STRDY</name>
<evidence type="ECO:0000313" key="2">
    <source>
        <dbReference type="EMBL" id="SUN51727.1"/>
    </source>
</evidence>
<protein>
    <submittedName>
        <fullName evidence="2">Glucitol operon activator protein</fullName>
    </submittedName>
</protein>
<dbReference type="AlphaFoldDB" id="A0A380JYN6"/>
<keyword evidence="1" id="KW-0472">Membrane</keyword>
<dbReference type="EMBL" id="UHFG01000004">
    <property type="protein sequence ID" value="SUN51727.1"/>
    <property type="molecule type" value="Genomic_DNA"/>
</dbReference>
<feature type="transmembrane region" description="Helical" evidence="1">
    <location>
        <begin position="6"/>
        <end position="23"/>
    </location>
</feature>
<reference evidence="2 3" key="1">
    <citation type="submission" date="2018-06" db="EMBL/GenBank/DDBJ databases">
        <authorList>
            <consortium name="Pathogen Informatics"/>
            <person name="Doyle S."/>
        </authorList>
    </citation>
    <scope>NUCLEOTIDE SEQUENCE [LARGE SCALE GENOMIC DNA]</scope>
    <source>
        <strain evidence="2 3">NCTC4670</strain>
    </source>
</reference>
<sequence>MDSIIVLAIIVISAYIFQIFLGMKQLKHFNQVYAELRQKGRVTIGRRSGRIRSGTIVMFAINSEGIVLDARKMQGISVLATFKAMPQFLGQDIHYVDSYNPLVRKENRLLQIAIEDARELFLRVEAGSYQEISRYSSAFDFDLHMKTLMTRLKYQFKK</sequence>
<dbReference type="PIRSF" id="PIRSF011474">
    <property type="entry name" value="Glucitol_operon_activator"/>
    <property type="match status" value="1"/>
</dbReference>
<keyword evidence="1" id="KW-0812">Transmembrane</keyword>
<dbReference type="Proteomes" id="UP000254797">
    <property type="component" value="Unassembled WGS sequence"/>
</dbReference>
<dbReference type="Pfam" id="PF06923">
    <property type="entry name" value="GutM"/>
    <property type="match status" value="1"/>
</dbReference>
<keyword evidence="1" id="KW-1133">Transmembrane helix</keyword>
<accession>A0A380JYN6</accession>
<evidence type="ECO:0000313" key="3">
    <source>
        <dbReference type="Proteomes" id="UP000254797"/>
    </source>
</evidence>
<gene>
    <name evidence="2" type="primary">gutM</name>
    <name evidence="2" type="ORF">NCTC4670_02161</name>
</gene>
<dbReference type="RefSeq" id="WP_115246799.1">
    <property type="nucleotide sequence ID" value="NZ_JAIEZU010000008.1"/>
</dbReference>
<dbReference type="InterPro" id="IPR009693">
    <property type="entry name" value="Glucitol_operon_activator"/>
</dbReference>
<proteinExistence type="predicted"/>
<organism evidence="2 3">
    <name type="scientific">Streptococcus dysgalactiae subsp. dysgalactiae</name>
    <dbReference type="NCBI Taxonomy" id="99822"/>
    <lineage>
        <taxon>Bacteria</taxon>
        <taxon>Bacillati</taxon>
        <taxon>Bacillota</taxon>
        <taxon>Bacilli</taxon>
        <taxon>Lactobacillales</taxon>
        <taxon>Streptococcaceae</taxon>
        <taxon>Streptococcus</taxon>
    </lineage>
</organism>